<keyword evidence="4 12" id="KW-0244">Early protein</keyword>
<keyword evidence="6 12" id="KW-1048">Host nucleus</keyword>
<dbReference type="InterPro" id="IPR042503">
    <property type="entry name" value="Regulatory_protein_E2_N_1"/>
</dbReference>
<feature type="domain" description="Papillomavirus E2 N-terminal" evidence="14">
    <location>
        <begin position="5"/>
        <end position="200"/>
    </location>
</feature>
<evidence type="ECO:0000256" key="13">
    <source>
        <dbReference type="SAM" id="MobiDB-lite"/>
    </source>
</evidence>
<keyword evidence="3 12" id="KW-0678">Repressor</keyword>
<keyword evidence="11 12" id="KW-0804">Transcription</keyword>
<evidence type="ECO:0000256" key="7">
    <source>
        <dbReference type="ARBA" id="ARBA00022705"/>
    </source>
</evidence>
<dbReference type="GO" id="GO:0000166">
    <property type="term" value="F:nucleotide binding"/>
    <property type="evidence" value="ECO:0007669"/>
    <property type="project" value="UniProtKB-UniRule"/>
</dbReference>
<feature type="region of interest" description="DNA-binding domain" evidence="12">
    <location>
        <begin position="317"/>
        <end position="399"/>
    </location>
</feature>
<comment type="similarity">
    <text evidence="12">Belongs to the papillomaviridae E2 protein family.</text>
</comment>
<dbReference type="InterPro" id="IPR012677">
    <property type="entry name" value="Nucleotide-bd_a/b_plait_sf"/>
</dbReference>
<sequence length="399" mass="45602">MNQTELTERLDALQTALIDLYEEAPTDLPSQIRHYLLLRKQSVFEYYCRKEGYIQLGLHHLPALKVSEYHAKQAIKMGIILKSLQKSQYAIERWSLQDTSADLFDSPPRNCFKKGPYEVEVWFDKNPDNVFPYTNWDWIYYQDENEEWHKVPGLTDYNGLYYEELNGDRSYFLLFSKDAPRYGDTNEWTVNFKNEQLSLPTNSASRRSAGDVPQSPPIFGDQQPTTSRDPATSTSDGRGTQQTSTQSAGSAQRQSGRRRRRGEGKSTTNKRRRRGGSTGDSADVSGVPTPAQVGGSHRSVERTGLSRLERLQVEARDPYLILVRGPPNKLKCWRYRCNSNCNTPFQYISTVWRWVTDDADGNEGRVLISFLSKESRDKFATNTKFPKDTTVAFGSLDAL</sequence>
<dbReference type="InterPro" id="IPR001866">
    <property type="entry name" value="PPV_E2_N"/>
</dbReference>
<dbReference type="GO" id="GO:0039693">
    <property type="term" value="P:viral DNA genome replication"/>
    <property type="evidence" value="ECO:0007669"/>
    <property type="project" value="UniProtKB-UniRule"/>
</dbReference>
<dbReference type="GO" id="GO:0006260">
    <property type="term" value="P:DNA replication"/>
    <property type="evidence" value="ECO:0007669"/>
    <property type="project" value="UniProtKB-KW"/>
</dbReference>
<dbReference type="InterPro" id="IPR033668">
    <property type="entry name" value="Reg_prot_E2"/>
</dbReference>
<organism evidence="16">
    <name type="scientific">Human papillomavirus</name>
    <dbReference type="NCBI Taxonomy" id="10566"/>
    <lineage>
        <taxon>Viruses</taxon>
        <taxon>Monodnaviria</taxon>
        <taxon>Shotokuvirae</taxon>
        <taxon>Cossaviricota</taxon>
        <taxon>Papovaviricetes</taxon>
        <taxon>Zurhausenvirales</taxon>
        <taxon>Papillomaviridae</taxon>
    </lineage>
</organism>
<keyword evidence="10 12" id="KW-0010">Activator</keyword>
<evidence type="ECO:0000256" key="3">
    <source>
        <dbReference type="ARBA" id="ARBA00022491"/>
    </source>
</evidence>
<dbReference type="GO" id="GO:0003677">
    <property type="term" value="F:DNA binding"/>
    <property type="evidence" value="ECO:0007669"/>
    <property type="project" value="UniProtKB-UniRule"/>
</dbReference>
<evidence type="ECO:0000256" key="6">
    <source>
        <dbReference type="ARBA" id="ARBA00022562"/>
    </source>
</evidence>
<dbReference type="InterPro" id="IPR042504">
    <property type="entry name" value="Regulatory_protein_E2_N_2"/>
</dbReference>
<reference evidence="16" key="1">
    <citation type="journal article" date="2018" name="Nat. Med.">
        <title>Expanded skin virome in DOCK8-deficient patients.</title>
        <authorList>
            <consortium name="NISC Comparative Sequencing Program"/>
            <person name="Tirosh O."/>
            <person name="Conlan S."/>
            <person name="Deming C."/>
            <person name="Lee-Lin S.Q."/>
            <person name="Huang X."/>
            <person name="Su H.C."/>
            <person name="Freeman A.F."/>
            <person name="Segre J.A."/>
            <person name="Kong H.H."/>
        </authorList>
    </citation>
    <scope>NUCLEOTIDE SEQUENCE</scope>
    <source>
        <strain evidence="16">HPV-mSK_033</strain>
    </source>
</reference>
<dbReference type="InterPro" id="IPR036050">
    <property type="entry name" value="Regulatory_protein_E2_N"/>
</dbReference>
<dbReference type="Gene3D" id="2.170.200.10">
    <property type="entry name" value="Papillomavirus E2 early protein domain"/>
    <property type="match status" value="1"/>
</dbReference>
<dbReference type="GO" id="GO:0042025">
    <property type="term" value="C:host cell nucleus"/>
    <property type="evidence" value="ECO:0007669"/>
    <property type="project" value="UniProtKB-SubCell"/>
</dbReference>
<evidence type="ECO:0000256" key="4">
    <source>
        <dbReference type="ARBA" id="ARBA00022518"/>
    </source>
</evidence>
<comment type="similarity">
    <text evidence="2">Belongs to the papillomaviridae E8^E2C protein family.</text>
</comment>
<comment type="caution">
    <text evidence="12">Lacks conserved residue(s) required for the propagation of feature annotation.</text>
</comment>
<dbReference type="GO" id="GO:0003700">
    <property type="term" value="F:DNA-binding transcription factor activity"/>
    <property type="evidence" value="ECO:0007669"/>
    <property type="project" value="UniProtKB-UniRule"/>
</dbReference>
<dbReference type="GO" id="GO:0006275">
    <property type="term" value="P:regulation of DNA replication"/>
    <property type="evidence" value="ECO:0007669"/>
    <property type="project" value="UniProtKB-UniRule"/>
</dbReference>
<dbReference type="GO" id="GO:0006351">
    <property type="term" value="P:DNA-templated transcription"/>
    <property type="evidence" value="ECO:0007669"/>
    <property type="project" value="UniProtKB-UniRule"/>
</dbReference>
<dbReference type="HAMAP" id="MF_04001">
    <property type="entry name" value="PPV_E2"/>
    <property type="match status" value="1"/>
</dbReference>
<dbReference type="Pfam" id="PF00508">
    <property type="entry name" value="PPV_E2_N"/>
    <property type="match status" value="1"/>
</dbReference>
<evidence type="ECO:0000256" key="2">
    <source>
        <dbReference type="ARBA" id="ARBA00007794"/>
    </source>
</evidence>
<keyword evidence="5 12" id="KW-0597">Phosphoprotein</keyword>
<dbReference type="SUPFAM" id="SSF51332">
    <property type="entry name" value="E2 regulatory, transactivation domain"/>
    <property type="match status" value="1"/>
</dbReference>
<name>A0A385PHY5_9PAPI</name>
<keyword evidence="8 12" id="KW-0805">Transcription regulation</keyword>
<evidence type="ECO:0000256" key="8">
    <source>
        <dbReference type="ARBA" id="ARBA00023015"/>
    </source>
</evidence>
<comment type="subunit">
    <text evidence="12">Binds DNA as homodimer. Interacts with protein E1; this interaction greatly increases E1 DNA-binding activity. Interacts with protein L1; this interaction enhances E2-dependent replication and transcription activation. Interacts with protein L2; this interaction inhibits E2 transcriptional activity but not DNA replication function E2. Interacts with protein E7; this interaction inhibits E7 oncogenic activity. Interacts with host TAF1; this interaction modulates E2-dependent transcriptional regulation. Interacts with host BRD4; this interaction mediates E2 transcriptional activation function. Additionally, the interaction with host BRD4 on mitotic chromosomes mediates tethering of the viral genome. Interacts with host TOPBP1; this interaction is required for optimal viral DNA replication.</text>
</comment>
<feature type="compositionally biased region" description="Basic residues" evidence="13">
    <location>
        <begin position="255"/>
        <end position="275"/>
    </location>
</feature>
<keyword evidence="7 12" id="KW-0235">DNA replication</keyword>
<comment type="PTM">
    <text evidence="12">Phosphorylated.</text>
</comment>
<dbReference type="Gene3D" id="1.10.287.30">
    <property type="entry name" value="E2 (early) protein, N terminal domain, subdomain 1"/>
    <property type="match status" value="1"/>
</dbReference>
<dbReference type="SUPFAM" id="SSF54957">
    <property type="entry name" value="Viral DNA-binding domain"/>
    <property type="match status" value="1"/>
</dbReference>
<dbReference type="Pfam" id="PF00511">
    <property type="entry name" value="PPV_E2_C"/>
    <property type="match status" value="1"/>
</dbReference>
<feature type="domain" description="Papillomavirus E2 C-terminal" evidence="15">
    <location>
        <begin position="321"/>
        <end position="395"/>
    </location>
</feature>
<evidence type="ECO:0000256" key="10">
    <source>
        <dbReference type="ARBA" id="ARBA00023159"/>
    </source>
</evidence>
<evidence type="ECO:0000256" key="11">
    <source>
        <dbReference type="ARBA" id="ARBA00023163"/>
    </source>
</evidence>
<dbReference type="InterPro" id="IPR000427">
    <property type="entry name" value="Papillomavirus_E2_C"/>
</dbReference>
<dbReference type="Gene3D" id="3.30.70.330">
    <property type="match status" value="1"/>
</dbReference>
<evidence type="ECO:0000256" key="1">
    <source>
        <dbReference type="ARBA" id="ARBA00004147"/>
    </source>
</evidence>
<evidence type="ECO:0000259" key="14">
    <source>
        <dbReference type="Pfam" id="PF00508"/>
    </source>
</evidence>
<protein>
    <recommendedName>
        <fullName evidence="12">Regulatory protein E2</fullName>
    </recommendedName>
</protein>
<keyword evidence="9 12" id="KW-0238">DNA-binding</keyword>
<gene>
    <name evidence="12" type="primary">E2</name>
</gene>
<evidence type="ECO:0000259" key="15">
    <source>
        <dbReference type="Pfam" id="PF00511"/>
    </source>
</evidence>
<evidence type="ECO:0000313" key="16">
    <source>
        <dbReference type="EMBL" id="AYA93554.1"/>
    </source>
</evidence>
<dbReference type="EMBL" id="MH777181">
    <property type="protein sequence ID" value="AYA93554.1"/>
    <property type="molecule type" value="Genomic_DNA"/>
</dbReference>
<dbReference type="InterPro" id="IPR035975">
    <property type="entry name" value="E2/EBNA1_C_sf"/>
</dbReference>
<feature type="region of interest" description="Disordered" evidence="13">
    <location>
        <begin position="201"/>
        <end position="303"/>
    </location>
</feature>
<feature type="compositionally biased region" description="Low complexity" evidence="13">
    <location>
        <begin position="232"/>
        <end position="254"/>
    </location>
</feature>
<accession>A0A385PHY5</accession>
<feature type="compositionally biased region" description="Polar residues" evidence="13">
    <location>
        <begin position="222"/>
        <end position="231"/>
    </location>
</feature>
<comment type="subcellular location">
    <subcellularLocation>
        <location evidence="1 12">Host nucleus</location>
    </subcellularLocation>
</comment>
<comment type="function">
    <text evidence="12">Plays a role in the initiation of viral DNA replication. A dimer of E2 interacts with a dimer of E1 in order to improve specificity of E1 DNA binding activity. Once the complex recognizes and binds DNA at specific sites, the E2 dimer is removed from DNA. E2 also regulates viral transcription through binding to the E2RE response element (5'-ACCNNNNNNGGT-3') present in multiple copies in the regulatory regions of the viral genome. Activates or represses transcription depending on E2RE's position with regards to proximal promoter elements including the TATA-box. Repression occurs by sterically hindering the assembly of the transcription initiation complex.</text>
</comment>
<evidence type="ECO:0000256" key="12">
    <source>
        <dbReference type="HAMAP-Rule" id="MF_04001"/>
    </source>
</evidence>
<proteinExistence type="inferred from homology"/>
<evidence type="ECO:0000256" key="9">
    <source>
        <dbReference type="ARBA" id="ARBA00023125"/>
    </source>
</evidence>
<evidence type="ECO:0000256" key="5">
    <source>
        <dbReference type="ARBA" id="ARBA00022553"/>
    </source>
</evidence>